<evidence type="ECO:0000256" key="1">
    <source>
        <dbReference type="ARBA" id="ARBA00004123"/>
    </source>
</evidence>
<evidence type="ECO:0000313" key="11">
    <source>
        <dbReference type="EMBL" id="KAK3319944.1"/>
    </source>
</evidence>
<evidence type="ECO:0000256" key="9">
    <source>
        <dbReference type="ARBA" id="ARBA00023242"/>
    </source>
</evidence>
<reference evidence="11" key="1">
    <citation type="journal article" date="2023" name="Mol. Phylogenet. Evol.">
        <title>Genome-scale phylogeny and comparative genomics of the fungal order Sordariales.</title>
        <authorList>
            <person name="Hensen N."/>
            <person name="Bonometti L."/>
            <person name="Westerberg I."/>
            <person name="Brannstrom I.O."/>
            <person name="Guillou S."/>
            <person name="Cros-Aarteil S."/>
            <person name="Calhoun S."/>
            <person name="Haridas S."/>
            <person name="Kuo A."/>
            <person name="Mondo S."/>
            <person name="Pangilinan J."/>
            <person name="Riley R."/>
            <person name="LaButti K."/>
            <person name="Andreopoulos B."/>
            <person name="Lipzen A."/>
            <person name="Chen C."/>
            <person name="Yan M."/>
            <person name="Daum C."/>
            <person name="Ng V."/>
            <person name="Clum A."/>
            <person name="Steindorff A."/>
            <person name="Ohm R.A."/>
            <person name="Martin F."/>
            <person name="Silar P."/>
            <person name="Natvig D.O."/>
            <person name="Lalanne C."/>
            <person name="Gautier V."/>
            <person name="Ament-Velasquez S.L."/>
            <person name="Kruys A."/>
            <person name="Hutchinson M.I."/>
            <person name="Powell A.J."/>
            <person name="Barry K."/>
            <person name="Miller A.N."/>
            <person name="Grigoriev I.V."/>
            <person name="Debuchy R."/>
            <person name="Gladieux P."/>
            <person name="Hiltunen Thoren M."/>
            <person name="Johannesson H."/>
        </authorList>
    </citation>
    <scope>NUCLEOTIDE SEQUENCE</scope>
    <source>
        <strain evidence="11">SMH4131-1</strain>
    </source>
</reference>
<dbReference type="Proteomes" id="UP001286456">
    <property type="component" value="Unassembled WGS sequence"/>
</dbReference>
<evidence type="ECO:0000256" key="8">
    <source>
        <dbReference type="ARBA" id="ARBA00023163"/>
    </source>
</evidence>
<reference evidence="11" key="2">
    <citation type="submission" date="2023-06" db="EMBL/GenBank/DDBJ databases">
        <authorList>
            <consortium name="Lawrence Berkeley National Laboratory"/>
            <person name="Haridas S."/>
            <person name="Hensen N."/>
            <person name="Bonometti L."/>
            <person name="Westerberg I."/>
            <person name="Brannstrom I.O."/>
            <person name="Guillou S."/>
            <person name="Cros-Aarteil S."/>
            <person name="Calhoun S."/>
            <person name="Kuo A."/>
            <person name="Mondo S."/>
            <person name="Pangilinan J."/>
            <person name="Riley R."/>
            <person name="Labutti K."/>
            <person name="Andreopoulos B."/>
            <person name="Lipzen A."/>
            <person name="Chen C."/>
            <person name="Yanf M."/>
            <person name="Daum C."/>
            <person name="Ng V."/>
            <person name="Clum A."/>
            <person name="Steindorff A."/>
            <person name="Ohm R."/>
            <person name="Martin F."/>
            <person name="Silar P."/>
            <person name="Natvig D."/>
            <person name="Lalanne C."/>
            <person name="Gautier V."/>
            <person name="Ament-Velasquez S.L."/>
            <person name="Kruys A."/>
            <person name="Hutchinson M.I."/>
            <person name="Powell A.J."/>
            <person name="Barry K."/>
            <person name="Miller A.N."/>
            <person name="Grigoriev I.V."/>
            <person name="Debuchy R."/>
            <person name="Gladieux P."/>
            <person name="Thoren M.H."/>
            <person name="Johannesson H."/>
        </authorList>
    </citation>
    <scope>NUCLEOTIDE SEQUENCE</scope>
    <source>
        <strain evidence="11">SMH4131-1</strain>
    </source>
</reference>
<dbReference type="PRINTS" id="PR00930">
    <property type="entry name" value="HIGHMOBLTYIY"/>
</dbReference>
<evidence type="ECO:0000256" key="4">
    <source>
        <dbReference type="ARBA" id="ARBA00022737"/>
    </source>
</evidence>
<keyword evidence="6" id="KW-0805">Transcription regulation</keyword>
<dbReference type="EMBL" id="JAUEPO010000006">
    <property type="protein sequence ID" value="KAK3319944.1"/>
    <property type="molecule type" value="Genomic_DNA"/>
</dbReference>
<proteinExistence type="inferred from homology"/>
<dbReference type="GO" id="GO:0006355">
    <property type="term" value="P:regulation of DNA-templated transcription"/>
    <property type="evidence" value="ECO:0007669"/>
    <property type="project" value="InterPro"/>
</dbReference>
<dbReference type="GO" id="GO:0005634">
    <property type="term" value="C:nucleus"/>
    <property type="evidence" value="ECO:0007669"/>
    <property type="project" value="UniProtKB-SubCell"/>
</dbReference>
<keyword evidence="12" id="KW-1185">Reference proteome</keyword>
<accession>A0AAE0I7B8</accession>
<gene>
    <name evidence="11" type="ORF">B0T19DRAFT_275200</name>
</gene>
<dbReference type="InterPro" id="IPR000116">
    <property type="entry name" value="HMGA"/>
</dbReference>
<keyword evidence="4" id="KW-0677">Repeat</keyword>
<dbReference type="SMART" id="SM00384">
    <property type="entry name" value="AT_hook"/>
    <property type="match status" value="4"/>
</dbReference>
<keyword evidence="8" id="KW-0804">Transcription</keyword>
<dbReference type="PANTHER" id="PTHR23341">
    <property type="entry name" value="HIGH MOBILITY GROUP PROTEINS HMG-A AND C"/>
    <property type="match status" value="1"/>
</dbReference>
<comment type="subcellular location">
    <subcellularLocation>
        <location evidence="1">Nucleus</location>
    </subcellularLocation>
</comment>
<feature type="compositionally biased region" description="Low complexity" evidence="10">
    <location>
        <begin position="48"/>
        <end position="65"/>
    </location>
</feature>
<evidence type="ECO:0000256" key="6">
    <source>
        <dbReference type="ARBA" id="ARBA00023015"/>
    </source>
</evidence>
<keyword evidence="5" id="KW-0007">Acetylation</keyword>
<evidence type="ECO:0000256" key="5">
    <source>
        <dbReference type="ARBA" id="ARBA00022990"/>
    </source>
</evidence>
<comment type="caution">
    <text evidence="11">The sequence shown here is derived from an EMBL/GenBank/DDBJ whole genome shotgun (WGS) entry which is preliminary data.</text>
</comment>
<sequence>MHFASSSASAAEIAPVKRGRGRPRLDPSQRKPKPQPTGRPRGRPRKNSSQLTLTSKTKTPAPTGRPRGRPRKEHSQHHTPLVSIPRSDCESSDGESDQKIELLLPLSTTGSRTPLSDDISPFTPNPKPTGRPRGRPKGSVNKKRRASSDPEDDDQHAKNGIHPTGAPGNTARRAGAQPVMGGTVMRIFRAYQRPTKGEGDVVFICAEEDTDESDGESSRSFEEELGMGVVII</sequence>
<feature type="compositionally biased region" description="Basic residues" evidence="10">
    <location>
        <begin position="66"/>
        <end position="77"/>
    </location>
</feature>
<comment type="similarity">
    <text evidence="2">Belongs to the HMGA family.</text>
</comment>
<keyword evidence="7" id="KW-0238">DNA-binding</keyword>
<dbReference type="GO" id="GO:0010557">
    <property type="term" value="P:positive regulation of macromolecule biosynthetic process"/>
    <property type="evidence" value="ECO:0007669"/>
    <property type="project" value="UniProtKB-ARBA"/>
</dbReference>
<evidence type="ECO:0000256" key="3">
    <source>
        <dbReference type="ARBA" id="ARBA00022553"/>
    </source>
</evidence>
<keyword evidence="3" id="KW-0597">Phosphoprotein</keyword>
<protein>
    <submittedName>
        <fullName evidence="11">Uncharacterized protein</fullName>
    </submittedName>
</protein>
<dbReference type="GO" id="GO:0003712">
    <property type="term" value="F:transcription coregulator activity"/>
    <property type="evidence" value="ECO:0007669"/>
    <property type="project" value="TreeGrafter"/>
</dbReference>
<dbReference type="AlphaFoldDB" id="A0AAE0I7B8"/>
<dbReference type="PANTHER" id="PTHR23341:SF2">
    <property type="entry name" value="HIGH MOBILITY GROUP PROTEIN HMG-12"/>
    <property type="match status" value="1"/>
</dbReference>
<evidence type="ECO:0000256" key="10">
    <source>
        <dbReference type="SAM" id="MobiDB-lite"/>
    </source>
</evidence>
<feature type="compositionally biased region" description="Low complexity" evidence="10">
    <location>
        <begin position="1"/>
        <end position="11"/>
    </location>
</feature>
<keyword evidence="9" id="KW-0539">Nucleus</keyword>
<dbReference type="Pfam" id="PF02178">
    <property type="entry name" value="AT_hook"/>
    <property type="match status" value="4"/>
</dbReference>
<evidence type="ECO:0000313" key="12">
    <source>
        <dbReference type="Proteomes" id="UP001286456"/>
    </source>
</evidence>
<evidence type="ECO:0000256" key="7">
    <source>
        <dbReference type="ARBA" id="ARBA00023125"/>
    </source>
</evidence>
<name>A0AAE0I7B8_9PEZI</name>
<organism evidence="11 12">
    <name type="scientific">Cercophora scortea</name>
    <dbReference type="NCBI Taxonomy" id="314031"/>
    <lineage>
        <taxon>Eukaryota</taxon>
        <taxon>Fungi</taxon>
        <taxon>Dikarya</taxon>
        <taxon>Ascomycota</taxon>
        <taxon>Pezizomycotina</taxon>
        <taxon>Sordariomycetes</taxon>
        <taxon>Sordariomycetidae</taxon>
        <taxon>Sordariales</taxon>
        <taxon>Lasiosphaeriaceae</taxon>
        <taxon>Cercophora</taxon>
    </lineage>
</organism>
<dbReference type="InterPro" id="IPR000637">
    <property type="entry name" value="HMGI/Y_DNA-bd_CS"/>
</dbReference>
<dbReference type="GO" id="GO:0000785">
    <property type="term" value="C:chromatin"/>
    <property type="evidence" value="ECO:0007669"/>
    <property type="project" value="InterPro"/>
</dbReference>
<feature type="region of interest" description="Disordered" evidence="10">
    <location>
        <begin position="208"/>
        <end position="227"/>
    </location>
</feature>
<dbReference type="InterPro" id="IPR017956">
    <property type="entry name" value="AT_hook_DNA-bd_motif"/>
</dbReference>
<evidence type="ECO:0000256" key="2">
    <source>
        <dbReference type="ARBA" id="ARBA00010812"/>
    </source>
</evidence>
<dbReference type="PRINTS" id="PR00929">
    <property type="entry name" value="ATHOOK"/>
</dbReference>
<dbReference type="PROSITE" id="PS00354">
    <property type="entry name" value="HMGI_Y"/>
    <property type="match status" value="1"/>
</dbReference>
<feature type="compositionally biased region" description="Basic residues" evidence="10">
    <location>
        <begin position="130"/>
        <end position="145"/>
    </location>
</feature>
<dbReference type="GO" id="GO:0003677">
    <property type="term" value="F:DNA binding"/>
    <property type="evidence" value="ECO:0007669"/>
    <property type="project" value="UniProtKB-KW"/>
</dbReference>
<feature type="region of interest" description="Disordered" evidence="10">
    <location>
        <begin position="1"/>
        <end position="179"/>
    </location>
</feature>